<sequence>MRAIQLDAPSLDALKTVDLPEPTSRPSEALLKLHAASLNFIDIAVATGGLPVPRFPIIPVADGAGEIVEIGVNDLGLKAGDKVIPHFMSNWQGGSIAPQKVAAMRGVTSVGSLAEFVAVPVSSLVRLPTHLDFTQGSTLPIVATTAWNALQTGRIGPGSVVALLGTGGLSIMTLQLAKAAGATVVIMSSSEEKLARAATLGADHLVNYKVSPEWDAKVLEVTDGHGADLVLDTVGQATFARSLKAAAFGGTVFTVGFLTGTAPSINLLDIVVKALNVVGNNTGSTDNLAAAARAIESHRIVPVISETYAFNDAAAAYARLAAQGQHFGKIAIQH</sequence>
<dbReference type="InterPro" id="IPR011032">
    <property type="entry name" value="GroES-like_sf"/>
</dbReference>
<feature type="domain" description="Enoyl reductase (ER)" evidence="1">
    <location>
        <begin position="9"/>
        <end position="332"/>
    </location>
</feature>
<proteinExistence type="predicted"/>
<dbReference type="Gene3D" id="3.40.50.720">
    <property type="entry name" value="NAD(P)-binding Rossmann-like Domain"/>
    <property type="match status" value="1"/>
</dbReference>
<reference evidence="2 3" key="1">
    <citation type="submission" date="2020-08" db="EMBL/GenBank/DDBJ databases">
        <title>Genomic Encyclopedia of Type Strains, Phase IV (KMG-V): Genome sequencing to study the core and pangenomes of soil and plant-associated prokaryotes.</title>
        <authorList>
            <person name="Whitman W."/>
        </authorList>
    </citation>
    <scope>NUCLEOTIDE SEQUENCE [LARGE SCALE GENOMIC DNA]</scope>
    <source>
        <strain evidence="2 3">SEMIA 4060</strain>
    </source>
</reference>
<dbReference type="InterPro" id="IPR013149">
    <property type="entry name" value="ADH-like_C"/>
</dbReference>
<dbReference type="Gene3D" id="3.90.180.10">
    <property type="entry name" value="Medium-chain alcohol dehydrogenases, catalytic domain"/>
    <property type="match status" value="1"/>
</dbReference>
<dbReference type="Pfam" id="PF00107">
    <property type="entry name" value="ADH_zinc_N"/>
    <property type="match status" value="1"/>
</dbReference>
<organism evidence="2 3">
    <name type="scientific">Rhizobium lusitanum</name>
    <dbReference type="NCBI Taxonomy" id="293958"/>
    <lineage>
        <taxon>Bacteria</taxon>
        <taxon>Pseudomonadati</taxon>
        <taxon>Pseudomonadota</taxon>
        <taxon>Alphaproteobacteria</taxon>
        <taxon>Hyphomicrobiales</taxon>
        <taxon>Rhizobiaceae</taxon>
        <taxon>Rhizobium/Agrobacterium group</taxon>
        <taxon>Rhizobium</taxon>
    </lineage>
</organism>
<dbReference type="InterPro" id="IPR020843">
    <property type="entry name" value="ER"/>
</dbReference>
<dbReference type="InterPro" id="IPR013154">
    <property type="entry name" value="ADH-like_N"/>
</dbReference>
<name>A0A7X0ME42_9HYPH</name>
<dbReference type="RefSeq" id="WP_184707632.1">
    <property type="nucleotide sequence ID" value="NZ_JACHBG010000011.1"/>
</dbReference>
<comment type="caution">
    <text evidence="2">The sequence shown here is derived from an EMBL/GenBank/DDBJ whole genome shotgun (WGS) entry which is preliminary data.</text>
</comment>
<dbReference type="SMART" id="SM00829">
    <property type="entry name" value="PKS_ER"/>
    <property type="match status" value="1"/>
</dbReference>
<dbReference type="SUPFAM" id="SSF51735">
    <property type="entry name" value="NAD(P)-binding Rossmann-fold domains"/>
    <property type="match status" value="1"/>
</dbReference>
<dbReference type="InterPro" id="IPR036291">
    <property type="entry name" value="NAD(P)-bd_dom_sf"/>
</dbReference>
<dbReference type="PANTHER" id="PTHR45033:SF2">
    <property type="entry name" value="ZINC-TYPE ALCOHOL DEHYDROGENASE-LIKE PROTEIN C1773.06C"/>
    <property type="match status" value="1"/>
</dbReference>
<dbReference type="PANTHER" id="PTHR45033">
    <property type="match status" value="1"/>
</dbReference>
<dbReference type="AlphaFoldDB" id="A0A7X0ME42"/>
<dbReference type="EMBL" id="JACHBG010000011">
    <property type="protein sequence ID" value="MBB6487101.1"/>
    <property type="molecule type" value="Genomic_DNA"/>
</dbReference>
<dbReference type="InterPro" id="IPR052711">
    <property type="entry name" value="Zinc_ADH-like"/>
</dbReference>
<evidence type="ECO:0000259" key="1">
    <source>
        <dbReference type="SMART" id="SM00829"/>
    </source>
</evidence>
<dbReference type="Pfam" id="PF08240">
    <property type="entry name" value="ADH_N"/>
    <property type="match status" value="1"/>
</dbReference>
<protein>
    <submittedName>
        <fullName evidence="2">NADPH:quinone reductase-like Zn-dependent oxidoreductase</fullName>
    </submittedName>
</protein>
<accession>A0A7X0ME42</accession>
<evidence type="ECO:0000313" key="2">
    <source>
        <dbReference type="EMBL" id="MBB6487101.1"/>
    </source>
</evidence>
<evidence type="ECO:0000313" key="3">
    <source>
        <dbReference type="Proteomes" id="UP000565576"/>
    </source>
</evidence>
<dbReference type="SUPFAM" id="SSF50129">
    <property type="entry name" value="GroES-like"/>
    <property type="match status" value="1"/>
</dbReference>
<dbReference type="Proteomes" id="UP000565576">
    <property type="component" value="Unassembled WGS sequence"/>
</dbReference>
<gene>
    <name evidence="2" type="ORF">GGD46_004401</name>
</gene>
<dbReference type="GO" id="GO:0016491">
    <property type="term" value="F:oxidoreductase activity"/>
    <property type="evidence" value="ECO:0007669"/>
    <property type="project" value="InterPro"/>
</dbReference>
<dbReference type="CDD" id="cd08276">
    <property type="entry name" value="MDR7"/>
    <property type="match status" value="1"/>
</dbReference>